<keyword evidence="2" id="KW-1185">Reference proteome</keyword>
<proteinExistence type="predicted"/>
<dbReference type="InterPro" id="IPR006597">
    <property type="entry name" value="Sel1-like"/>
</dbReference>
<sequence length="524" mass="59016">MASIEEVRLMREARAGKTTAQVALGKRYLYGEGTCTVNHMTAFYWLEKAALQNEREAWLLIGEHIPLDVVLRTPDPGRTLRWYEMAFDAGVWNAGYVFARLILEKHVLIGSEAVRSKAWHALEMAARADIPEAQEWLAMHLEAGTALPAEFVDTTGTFTTVRHLEWLTRAAENGQVTAQGLLADMAWAHQDYRSFLKWSLPMARELAIGYKSRKKVARPYLLEELQLLARCGYAMSILNWEDVNETDRFLEIAASHGDVESQLLLGLRCARMNADAQRDKSIATVANYKAAMQWLSKAAAQGNADAWYAMSKVSLKNEFASLGEQETQRYLEKAGEAGHVKAQLELGKKAWLARHDHPGNDIRAAYWLNKAAAMGHQEAKRLLDKIVICAEPAEWAKHALRCFGPNVDPFLKARVELAYVFGLSQTEALLLDIHTVDQRQCFLVDIKAERVRAKRKLIAIRTREQREALNRATRLFENVDCGPCGPEGNFRQKQYRLNAALAQGNPKSLEAADYPVNNVARRSV</sequence>
<accession>A0ABU6J4I9</accession>
<dbReference type="InterPro" id="IPR011990">
    <property type="entry name" value="TPR-like_helical_dom_sf"/>
</dbReference>
<dbReference type="RefSeq" id="WP_326505160.1">
    <property type="nucleotide sequence ID" value="NZ_JAWIIV010000002.1"/>
</dbReference>
<dbReference type="SMART" id="SM00671">
    <property type="entry name" value="SEL1"/>
    <property type="match status" value="3"/>
</dbReference>
<reference evidence="1 2" key="1">
    <citation type="submission" date="2023-10" db="EMBL/GenBank/DDBJ databases">
        <title>Noviherbaspirillum sp. CPCC 100848 genome assembly.</title>
        <authorList>
            <person name="Li X.Y."/>
            <person name="Fang X.M."/>
        </authorList>
    </citation>
    <scope>NUCLEOTIDE SEQUENCE [LARGE SCALE GENOMIC DNA]</scope>
    <source>
        <strain evidence="1 2">CPCC 100848</strain>
    </source>
</reference>
<dbReference type="SUPFAM" id="SSF81901">
    <property type="entry name" value="HCP-like"/>
    <property type="match status" value="2"/>
</dbReference>
<evidence type="ECO:0000313" key="2">
    <source>
        <dbReference type="Proteomes" id="UP001352263"/>
    </source>
</evidence>
<name>A0ABU6J4I9_9BURK</name>
<dbReference type="Pfam" id="PF08238">
    <property type="entry name" value="Sel1"/>
    <property type="match status" value="5"/>
</dbReference>
<dbReference type="Proteomes" id="UP001352263">
    <property type="component" value="Unassembled WGS sequence"/>
</dbReference>
<protein>
    <recommendedName>
        <fullName evidence="3">Sel1 repeat family protein</fullName>
    </recommendedName>
</protein>
<comment type="caution">
    <text evidence="1">The sequence shown here is derived from an EMBL/GenBank/DDBJ whole genome shotgun (WGS) entry which is preliminary data.</text>
</comment>
<dbReference type="InterPro" id="IPR050767">
    <property type="entry name" value="Sel1_AlgK"/>
</dbReference>
<evidence type="ECO:0008006" key="3">
    <source>
        <dbReference type="Google" id="ProtNLM"/>
    </source>
</evidence>
<dbReference type="PANTHER" id="PTHR11102">
    <property type="entry name" value="SEL-1-LIKE PROTEIN"/>
    <property type="match status" value="1"/>
</dbReference>
<organism evidence="1 2">
    <name type="scientific">Noviherbaspirillum album</name>
    <dbReference type="NCBI Taxonomy" id="3080276"/>
    <lineage>
        <taxon>Bacteria</taxon>
        <taxon>Pseudomonadati</taxon>
        <taxon>Pseudomonadota</taxon>
        <taxon>Betaproteobacteria</taxon>
        <taxon>Burkholderiales</taxon>
        <taxon>Oxalobacteraceae</taxon>
        <taxon>Noviherbaspirillum</taxon>
    </lineage>
</organism>
<evidence type="ECO:0000313" key="1">
    <source>
        <dbReference type="EMBL" id="MEC4718438.1"/>
    </source>
</evidence>
<dbReference type="Gene3D" id="1.25.40.10">
    <property type="entry name" value="Tetratricopeptide repeat domain"/>
    <property type="match status" value="1"/>
</dbReference>
<gene>
    <name evidence="1" type="ORF">RY831_04725</name>
</gene>
<dbReference type="EMBL" id="JAWIIV010000002">
    <property type="protein sequence ID" value="MEC4718438.1"/>
    <property type="molecule type" value="Genomic_DNA"/>
</dbReference>
<dbReference type="PANTHER" id="PTHR11102:SF160">
    <property type="entry name" value="ERAD-ASSOCIATED E3 UBIQUITIN-PROTEIN LIGASE COMPONENT HRD3"/>
    <property type="match status" value="1"/>
</dbReference>